<dbReference type="InterPro" id="IPR005194">
    <property type="entry name" value="Glyco_hydro_65_C"/>
</dbReference>
<dbReference type="InterPro" id="IPR005195">
    <property type="entry name" value="Glyco_hydro_65_M"/>
</dbReference>
<feature type="domain" description="Glycoside hydrolase family 65 C-terminal" evidence="7">
    <location>
        <begin position="698"/>
        <end position="745"/>
    </location>
</feature>
<dbReference type="Proteomes" id="UP000050949">
    <property type="component" value="Unassembled WGS sequence"/>
</dbReference>
<dbReference type="GO" id="GO:0016757">
    <property type="term" value="F:glycosyltransferase activity"/>
    <property type="evidence" value="ECO:0007669"/>
    <property type="project" value="UniProtKB-KW"/>
</dbReference>
<dbReference type="InterPro" id="IPR017045">
    <property type="entry name" value="Malt_Pase/Glycosyl_Hdrlase"/>
</dbReference>
<sequence>MTFDNLTGQLFWPTPLKDWRIEEHGFQPEAVIKNGNKFLTANGYMGYRGTLEENGAAELAAVNLSGVYDQRGTAWREPVNAPNPFHVVTRVAGQVLDPLQHPISDHEQVLDMAAAVHHRRTTFSTGNTLVTITANRFLDMAQPQFMFLEYIVQVKQATVISVTAGIDKQIWDINGPHLVDCQSWREDSVFGYGGQTGESQLAVTTLSRILVNQGECNDIDRPDQVGQTIAVTVTPERPLCLLIAAAVTTGRETDAPIAALADTLASYTPETIGQEYNRHCQKLAALWHTSDIQIEGPQQDQVALRYNILALMMIAPLAGSQLSIPARGLSGQTYKGAVFWDTELFMTPFFLATQPAVVRDLVAYRLKGLIGAKKKAVEYGYTGAFYAWESQEDGYDATSDYNVTDVFTNRPMRTYFKDKQIHISGDVALAIWQAFQWLQDPAILSQGGAEVIVECARFYVSYATARLDRSEVAFTDVIGPDEYHERVSNNAFTNRVALATIEAALAAIAYLRENNAEYLAKIAQQWQLTDLLPLFTETAARIRLQTPNAAGVISQFDGYLALADDSIDTVRSRLLKPKEYWGGAYGVASQTQVIKQADVVMMLAVFPNDFSSDIVRANWQYYEPRTEHGSSLSYSMYGLIAAQLGMTAPAYDFFQKTAAIDLTGESKQWAGTIYIGGTHPAASGGTWRLAVEGFAGLHVENDQLVATPHLPSQWQKMAFRTYYQGHWYRVNVTAAGAVVSIADDEKIGVDD</sequence>
<dbReference type="SUPFAM" id="SSF74650">
    <property type="entry name" value="Galactose mutarotase-like"/>
    <property type="match status" value="1"/>
</dbReference>
<dbReference type="Gene3D" id="2.60.420.10">
    <property type="entry name" value="Maltose phosphorylase, domain 3"/>
    <property type="match status" value="1"/>
</dbReference>
<evidence type="ECO:0000256" key="4">
    <source>
        <dbReference type="PIRSR" id="PIRSR036289-50"/>
    </source>
</evidence>
<dbReference type="PATRIC" id="fig|1122147.4.peg.2511"/>
<dbReference type="Gene3D" id="2.70.98.40">
    <property type="entry name" value="Glycoside hydrolase, family 65, N-terminal domain"/>
    <property type="match status" value="1"/>
</dbReference>
<evidence type="ECO:0000256" key="5">
    <source>
        <dbReference type="PIRSR" id="PIRSR036289-51"/>
    </source>
</evidence>
<organism evidence="9 10">
    <name type="scientific">Schleiferilactobacillus harbinensis DSM 16991</name>
    <dbReference type="NCBI Taxonomy" id="1122147"/>
    <lineage>
        <taxon>Bacteria</taxon>
        <taxon>Bacillati</taxon>
        <taxon>Bacillota</taxon>
        <taxon>Bacilli</taxon>
        <taxon>Lactobacillales</taxon>
        <taxon>Lactobacillaceae</taxon>
        <taxon>Schleiferilactobacillus</taxon>
    </lineage>
</organism>
<dbReference type="Pfam" id="PF03633">
    <property type="entry name" value="Glyco_hydro_65C"/>
    <property type="match status" value="1"/>
</dbReference>
<dbReference type="InterPro" id="IPR012341">
    <property type="entry name" value="6hp_glycosidase-like_sf"/>
</dbReference>
<dbReference type="Pfam" id="PF03636">
    <property type="entry name" value="Glyco_hydro_65N"/>
    <property type="match status" value="1"/>
</dbReference>
<comment type="similarity">
    <text evidence="1">Belongs to the glycosyl hydrolase 65 family.</text>
</comment>
<dbReference type="RefSeq" id="WP_051225138.1">
    <property type="nucleotide sequence ID" value="NZ_AUEH01000008.1"/>
</dbReference>
<comment type="caution">
    <text evidence="9">The sequence shown here is derived from an EMBL/GenBank/DDBJ whole genome shotgun (WGS) entry which is preliminary data.</text>
</comment>
<evidence type="ECO:0000256" key="2">
    <source>
        <dbReference type="ARBA" id="ARBA00022676"/>
    </source>
</evidence>
<feature type="domain" description="Glycoside hydrolase family 65 N-terminal" evidence="8">
    <location>
        <begin position="23"/>
        <end position="250"/>
    </location>
</feature>
<evidence type="ECO:0008006" key="11">
    <source>
        <dbReference type="Google" id="ProtNLM"/>
    </source>
</evidence>
<dbReference type="Pfam" id="PF03632">
    <property type="entry name" value="Glyco_hydro_65m"/>
    <property type="match status" value="1"/>
</dbReference>
<keyword evidence="2" id="KW-0328">Glycosyltransferase</keyword>
<keyword evidence="3" id="KW-0808">Transferase</keyword>
<dbReference type="InterPro" id="IPR005196">
    <property type="entry name" value="Glyco_hydro_65_N"/>
</dbReference>
<evidence type="ECO:0000256" key="1">
    <source>
        <dbReference type="ARBA" id="ARBA00006768"/>
    </source>
</evidence>
<evidence type="ECO:0000313" key="10">
    <source>
        <dbReference type="Proteomes" id="UP000050949"/>
    </source>
</evidence>
<dbReference type="InterPro" id="IPR008928">
    <property type="entry name" value="6-hairpin_glycosidase_sf"/>
</dbReference>
<gene>
    <name evidence="9" type="ORF">FC91_GL002432</name>
</gene>
<dbReference type="GO" id="GO:0005975">
    <property type="term" value="P:carbohydrate metabolic process"/>
    <property type="evidence" value="ECO:0007669"/>
    <property type="project" value="InterPro"/>
</dbReference>
<dbReference type="SUPFAM" id="SSF48208">
    <property type="entry name" value="Six-hairpin glycosidases"/>
    <property type="match status" value="1"/>
</dbReference>
<accession>A0A0R1XBU7</accession>
<dbReference type="PANTHER" id="PTHR11051:SF8">
    <property type="entry name" value="PROTEIN-GLUCOSYLGALACTOSYLHYDROXYLYSINE GLUCOSIDASE"/>
    <property type="match status" value="1"/>
</dbReference>
<feature type="binding site" evidence="5">
    <location>
        <begin position="595"/>
        <end position="596"/>
    </location>
    <ligand>
        <name>substrate</name>
    </ligand>
</feature>
<evidence type="ECO:0000256" key="3">
    <source>
        <dbReference type="ARBA" id="ARBA00022679"/>
    </source>
</evidence>
<feature type="domain" description="Glycoside hydrolase family 65 central catalytic" evidence="6">
    <location>
        <begin position="305"/>
        <end position="687"/>
    </location>
</feature>
<proteinExistence type="inferred from homology"/>
<dbReference type="PANTHER" id="PTHR11051">
    <property type="entry name" value="GLYCOSYL HYDROLASE-RELATED"/>
    <property type="match status" value="1"/>
</dbReference>
<dbReference type="AlphaFoldDB" id="A0A0R1XBU7"/>
<evidence type="ECO:0000259" key="7">
    <source>
        <dbReference type="Pfam" id="PF03633"/>
    </source>
</evidence>
<dbReference type="Gene3D" id="1.50.10.10">
    <property type="match status" value="1"/>
</dbReference>
<evidence type="ECO:0000259" key="6">
    <source>
        <dbReference type="Pfam" id="PF03632"/>
    </source>
</evidence>
<evidence type="ECO:0000313" key="9">
    <source>
        <dbReference type="EMBL" id="KRM27674.1"/>
    </source>
</evidence>
<dbReference type="InterPro" id="IPR011013">
    <property type="entry name" value="Gal_mutarotase_sf_dom"/>
</dbReference>
<feature type="active site" description="Proton donor" evidence="4">
    <location>
        <position position="482"/>
    </location>
</feature>
<dbReference type="InterPro" id="IPR037018">
    <property type="entry name" value="GH65_N"/>
</dbReference>
<dbReference type="GO" id="GO:0004553">
    <property type="term" value="F:hydrolase activity, hydrolyzing O-glycosyl compounds"/>
    <property type="evidence" value="ECO:0007669"/>
    <property type="project" value="TreeGrafter"/>
</dbReference>
<name>A0A0R1XBU7_9LACO</name>
<evidence type="ECO:0000259" key="8">
    <source>
        <dbReference type="Pfam" id="PF03636"/>
    </source>
</evidence>
<dbReference type="OrthoDB" id="9758855at2"/>
<dbReference type="PIRSF" id="PIRSF036289">
    <property type="entry name" value="Glycosyl_hydrolase_malt_phosph"/>
    <property type="match status" value="1"/>
</dbReference>
<dbReference type="EMBL" id="AZFW01000044">
    <property type="protein sequence ID" value="KRM27674.1"/>
    <property type="molecule type" value="Genomic_DNA"/>
</dbReference>
<dbReference type="eggNOG" id="COG1554">
    <property type="taxonomic scope" value="Bacteria"/>
</dbReference>
<protein>
    <recommendedName>
        <fullName evidence="11">Kojibiose phosphorylase</fullName>
    </recommendedName>
</protein>
<dbReference type="GO" id="GO:0030246">
    <property type="term" value="F:carbohydrate binding"/>
    <property type="evidence" value="ECO:0007669"/>
    <property type="project" value="InterPro"/>
</dbReference>
<feature type="binding site" evidence="5">
    <location>
        <begin position="340"/>
        <end position="341"/>
    </location>
    <ligand>
        <name>substrate</name>
    </ligand>
</feature>
<reference evidence="9 10" key="1">
    <citation type="journal article" date="2015" name="Genome Announc.">
        <title>Expanding the biotechnology potential of lactobacilli through comparative genomics of 213 strains and associated genera.</title>
        <authorList>
            <person name="Sun Z."/>
            <person name="Harris H.M."/>
            <person name="McCann A."/>
            <person name="Guo C."/>
            <person name="Argimon S."/>
            <person name="Zhang W."/>
            <person name="Yang X."/>
            <person name="Jeffery I.B."/>
            <person name="Cooney J.C."/>
            <person name="Kagawa T.F."/>
            <person name="Liu W."/>
            <person name="Song Y."/>
            <person name="Salvetti E."/>
            <person name="Wrobel A."/>
            <person name="Rasinkangas P."/>
            <person name="Parkhill J."/>
            <person name="Rea M.C."/>
            <person name="O'Sullivan O."/>
            <person name="Ritari J."/>
            <person name="Douillard F.P."/>
            <person name="Paul Ross R."/>
            <person name="Yang R."/>
            <person name="Briner A.E."/>
            <person name="Felis G.E."/>
            <person name="de Vos W.M."/>
            <person name="Barrangou R."/>
            <person name="Klaenhammer T.R."/>
            <person name="Caufield P.W."/>
            <person name="Cui Y."/>
            <person name="Zhang H."/>
            <person name="O'Toole P.W."/>
        </authorList>
    </citation>
    <scope>NUCLEOTIDE SEQUENCE [LARGE SCALE GENOMIC DNA]</scope>
    <source>
        <strain evidence="9 10">DSM 16991</strain>
    </source>
</reference>